<dbReference type="PROSITE" id="PS00409">
    <property type="entry name" value="PROKAR_NTER_METHYL"/>
    <property type="match status" value="1"/>
</dbReference>
<dbReference type="Gene3D" id="3.30.700.10">
    <property type="entry name" value="Glycoprotein, Type 4 Pilin"/>
    <property type="match status" value="1"/>
</dbReference>
<feature type="domain" description="Type II secretion system protein GspG C-terminal" evidence="11">
    <location>
        <begin position="35"/>
        <end position="138"/>
    </location>
</feature>
<protein>
    <recommendedName>
        <fullName evidence="3">Type II secretion system core protein G</fullName>
    </recommendedName>
</protein>
<dbReference type="SUPFAM" id="SSF54523">
    <property type="entry name" value="Pili subunits"/>
    <property type="match status" value="1"/>
</dbReference>
<evidence type="ECO:0000256" key="2">
    <source>
        <dbReference type="ARBA" id="ARBA00009984"/>
    </source>
</evidence>
<dbReference type="PANTHER" id="PTHR30093">
    <property type="entry name" value="GENERAL SECRETION PATHWAY PROTEIN G"/>
    <property type="match status" value="1"/>
</dbReference>
<dbReference type="Pfam" id="PF08334">
    <property type="entry name" value="T2SSG"/>
    <property type="match status" value="1"/>
</dbReference>
<accession>A0A1W1BH10</accession>
<sequence>MQSQSNQTLKSGFSLLELLVVILILGILAAFVAPNLIGTGEKAKRDLVCSQMSTTEQALDMFKLDNGMYPDTEEGLSALISNPDAEKYPNYRNSPYIKKLPKDSWQKPLAYLKDENGFELISFGADRKEGGTENAEDIFFSKCHK</sequence>
<dbReference type="InterPro" id="IPR045584">
    <property type="entry name" value="Pilin-like"/>
</dbReference>
<dbReference type="PRINTS" id="PR00813">
    <property type="entry name" value="BCTERIALGSPG"/>
</dbReference>
<evidence type="ECO:0000256" key="9">
    <source>
        <dbReference type="ARBA" id="ARBA00023136"/>
    </source>
</evidence>
<evidence type="ECO:0000256" key="1">
    <source>
        <dbReference type="ARBA" id="ARBA00004377"/>
    </source>
</evidence>
<dbReference type="InterPro" id="IPR000983">
    <property type="entry name" value="Bac_GSPG_pilin"/>
</dbReference>
<evidence type="ECO:0000256" key="4">
    <source>
        <dbReference type="ARBA" id="ARBA00022475"/>
    </source>
</evidence>
<evidence type="ECO:0000256" key="6">
    <source>
        <dbReference type="ARBA" id="ARBA00022519"/>
    </source>
</evidence>
<reference evidence="12" key="1">
    <citation type="submission" date="2016-10" db="EMBL/GenBank/DDBJ databases">
        <authorList>
            <person name="de Groot N.N."/>
        </authorList>
    </citation>
    <scope>NUCLEOTIDE SEQUENCE</scope>
</reference>
<keyword evidence="8 10" id="KW-1133">Transmembrane helix</keyword>
<dbReference type="GO" id="GO:0015627">
    <property type="term" value="C:type II protein secretion system complex"/>
    <property type="evidence" value="ECO:0007669"/>
    <property type="project" value="InterPro"/>
</dbReference>
<dbReference type="EMBL" id="FPHG01000017">
    <property type="protein sequence ID" value="SFV52778.1"/>
    <property type="molecule type" value="Genomic_DNA"/>
</dbReference>
<dbReference type="AlphaFoldDB" id="A0A1W1BH10"/>
<feature type="transmembrane region" description="Helical" evidence="10">
    <location>
        <begin position="12"/>
        <end position="37"/>
    </location>
</feature>
<dbReference type="Pfam" id="PF07963">
    <property type="entry name" value="N_methyl"/>
    <property type="match status" value="1"/>
</dbReference>
<keyword evidence="9 10" id="KW-0472">Membrane</keyword>
<dbReference type="PANTHER" id="PTHR30093:SF44">
    <property type="entry name" value="TYPE II SECRETION SYSTEM CORE PROTEIN G"/>
    <property type="match status" value="1"/>
</dbReference>
<evidence type="ECO:0000256" key="10">
    <source>
        <dbReference type="SAM" id="Phobius"/>
    </source>
</evidence>
<dbReference type="GO" id="GO:0015628">
    <property type="term" value="P:protein secretion by the type II secretion system"/>
    <property type="evidence" value="ECO:0007669"/>
    <property type="project" value="InterPro"/>
</dbReference>
<gene>
    <name evidence="12" type="ORF">MNB_SV-9-1572</name>
</gene>
<keyword evidence="6" id="KW-0997">Cell inner membrane</keyword>
<evidence type="ECO:0000256" key="3">
    <source>
        <dbReference type="ARBA" id="ARBA00020042"/>
    </source>
</evidence>
<dbReference type="GO" id="GO:0005886">
    <property type="term" value="C:plasma membrane"/>
    <property type="evidence" value="ECO:0007669"/>
    <property type="project" value="UniProtKB-SubCell"/>
</dbReference>
<dbReference type="InterPro" id="IPR013545">
    <property type="entry name" value="T2SS_protein-GspG_C"/>
</dbReference>
<name>A0A1W1BH10_9ZZZZ</name>
<evidence type="ECO:0000256" key="8">
    <source>
        <dbReference type="ARBA" id="ARBA00022989"/>
    </source>
</evidence>
<evidence type="ECO:0000256" key="5">
    <source>
        <dbReference type="ARBA" id="ARBA00022481"/>
    </source>
</evidence>
<keyword evidence="7 10" id="KW-0812">Transmembrane</keyword>
<dbReference type="InterPro" id="IPR012902">
    <property type="entry name" value="N_methyl_site"/>
</dbReference>
<evidence type="ECO:0000259" key="11">
    <source>
        <dbReference type="Pfam" id="PF08334"/>
    </source>
</evidence>
<dbReference type="NCBIfam" id="TIGR02532">
    <property type="entry name" value="IV_pilin_GFxxxE"/>
    <property type="match status" value="1"/>
</dbReference>
<keyword evidence="4" id="KW-1003">Cell membrane</keyword>
<organism evidence="12">
    <name type="scientific">hydrothermal vent metagenome</name>
    <dbReference type="NCBI Taxonomy" id="652676"/>
    <lineage>
        <taxon>unclassified sequences</taxon>
        <taxon>metagenomes</taxon>
        <taxon>ecological metagenomes</taxon>
    </lineage>
</organism>
<dbReference type="NCBIfam" id="TIGR01710">
    <property type="entry name" value="typeII_sec_gspG"/>
    <property type="match status" value="1"/>
</dbReference>
<evidence type="ECO:0000313" key="12">
    <source>
        <dbReference type="EMBL" id="SFV52778.1"/>
    </source>
</evidence>
<proteinExistence type="inferred from homology"/>
<comment type="similarity">
    <text evidence="2">Belongs to the GSP G family.</text>
</comment>
<comment type="subcellular location">
    <subcellularLocation>
        <location evidence="1">Cell inner membrane</location>
        <topology evidence="1">Single-pass membrane protein</topology>
    </subcellularLocation>
</comment>
<evidence type="ECO:0000256" key="7">
    <source>
        <dbReference type="ARBA" id="ARBA00022692"/>
    </source>
</evidence>
<dbReference type="InterPro" id="IPR010054">
    <property type="entry name" value="Type2_sec_GspG"/>
</dbReference>
<keyword evidence="5" id="KW-0488">Methylation</keyword>